<reference evidence="2" key="1">
    <citation type="journal article" date="2024" name="IScience">
        <title>Strigolactones Initiate the Formation of Haustorium-like Structures in Castilleja.</title>
        <authorList>
            <person name="Buerger M."/>
            <person name="Peterson D."/>
            <person name="Chory J."/>
        </authorList>
    </citation>
    <scope>NUCLEOTIDE SEQUENCE [LARGE SCALE GENOMIC DNA]</scope>
</reference>
<keyword evidence="2" id="KW-1185">Reference proteome</keyword>
<gene>
    <name evidence="1" type="ORF">CASFOL_010134</name>
</gene>
<evidence type="ECO:0008006" key="3">
    <source>
        <dbReference type="Google" id="ProtNLM"/>
    </source>
</evidence>
<evidence type="ECO:0000313" key="1">
    <source>
        <dbReference type="EMBL" id="KAL3644954.1"/>
    </source>
</evidence>
<protein>
    <recommendedName>
        <fullName evidence="3">Zinc finger protein</fullName>
    </recommendedName>
</protein>
<name>A0ABD3DSU0_9LAMI</name>
<accession>A0ABD3DSU0</accession>
<dbReference type="Proteomes" id="UP001632038">
    <property type="component" value="Unassembled WGS sequence"/>
</dbReference>
<evidence type="ECO:0000313" key="2">
    <source>
        <dbReference type="Proteomes" id="UP001632038"/>
    </source>
</evidence>
<organism evidence="1 2">
    <name type="scientific">Castilleja foliolosa</name>
    <dbReference type="NCBI Taxonomy" id="1961234"/>
    <lineage>
        <taxon>Eukaryota</taxon>
        <taxon>Viridiplantae</taxon>
        <taxon>Streptophyta</taxon>
        <taxon>Embryophyta</taxon>
        <taxon>Tracheophyta</taxon>
        <taxon>Spermatophyta</taxon>
        <taxon>Magnoliopsida</taxon>
        <taxon>eudicotyledons</taxon>
        <taxon>Gunneridae</taxon>
        <taxon>Pentapetalae</taxon>
        <taxon>asterids</taxon>
        <taxon>lamiids</taxon>
        <taxon>Lamiales</taxon>
        <taxon>Orobanchaceae</taxon>
        <taxon>Pedicularideae</taxon>
        <taxon>Castillejinae</taxon>
        <taxon>Castilleja</taxon>
    </lineage>
</organism>
<proteinExistence type="predicted"/>
<dbReference type="EMBL" id="JAVIJP010000013">
    <property type="protein sequence ID" value="KAL3644954.1"/>
    <property type="molecule type" value="Genomic_DNA"/>
</dbReference>
<sequence>MYDRDRHHRERKVGTPATIHCNICKKNFDISLTEAVKHQEKCKVNAAGNAQAGAAQRGHRLEN</sequence>
<comment type="caution">
    <text evidence="1">The sequence shown here is derived from an EMBL/GenBank/DDBJ whole genome shotgun (WGS) entry which is preliminary data.</text>
</comment>
<dbReference type="AlphaFoldDB" id="A0ABD3DSU0"/>